<dbReference type="RefSeq" id="WP_320688522.1">
    <property type="nucleotide sequence ID" value="NZ_JAXBLV010000209.1"/>
</dbReference>
<protein>
    <submittedName>
        <fullName evidence="1">Uncharacterized protein</fullName>
    </submittedName>
</protein>
<evidence type="ECO:0000313" key="1">
    <source>
        <dbReference type="EMBL" id="MDY3562194.1"/>
    </source>
</evidence>
<dbReference type="EMBL" id="JAXBLV010000209">
    <property type="protein sequence ID" value="MDY3562194.1"/>
    <property type="molecule type" value="Genomic_DNA"/>
</dbReference>
<organism evidence="1 2">
    <name type="scientific">Gemmata algarum</name>
    <dbReference type="NCBI Taxonomy" id="2975278"/>
    <lineage>
        <taxon>Bacteria</taxon>
        <taxon>Pseudomonadati</taxon>
        <taxon>Planctomycetota</taxon>
        <taxon>Planctomycetia</taxon>
        <taxon>Gemmatales</taxon>
        <taxon>Gemmataceae</taxon>
        <taxon>Gemmata</taxon>
    </lineage>
</organism>
<keyword evidence="2" id="KW-1185">Reference proteome</keyword>
<evidence type="ECO:0000313" key="2">
    <source>
        <dbReference type="Proteomes" id="UP001272242"/>
    </source>
</evidence>
<proteinExistence type="predicted"/>
<dbReference type="Proteomes" id="UP001272242">
    <property type="component" value="Unassembled WGS sequence"/>
</dbReference>
<accession>A0ABU5F3W8</accession>
<name>A0ABU5F3W8_9BACT</name>
<comment type="caution">
    <text evidence="1">The sequence shown here is derived from an EMBL/GenBank/DDBJ whole genome shotgun (WGS) entry which is preliminary data.</text>
</comment>
<sequence length="84" mass="9587">MRTKFAPDGRLVEALDALNRALRRFEFPAPAVRPGAMWPELDTALHTREVRLHRAIRERLRAELLDVHARVRHLVNLASEAADG</sequence>
<reference evidence="2" key="1">
    <citation type="journal article" date="2023" name="Mar. Drugs">
        <title>Gemmata algarum, a Novel Planctomycete Isolated from an Algal Mat, Displays Antimicrobial Activity.</title>
        <authorList>
            <person name="Kumar G."/>
            <person name="Kallscheuer N."/>
            <person name="Kashif M."/>
            <person name="Ahamad S."/>
            <person name="Jagadeeshwari U."/>
            <person name="Pannikurungottu S."/>
            <person name="Haufschild T."/>
            <person name="Kabuu M."/>
            <person name="Sasikala C."/>
            <person name="Jogler C."/>
            <person name="Ramana C."/>
        </authorList>
    </citation>
    <scope>NUCLEOTIDE SEQUENCE [LARGE SCALE GENOMIC DNA]</scope>
    <source>
        <strain evidence="2">JC673</strain>
    </source>
</reference>
<gene>
    <name evidence="1" type="ORF">R5W23_003643</name>
</gene>